<evidence type="ECO:0008006" key="3">
    <source>
        <dbReference type="Google" id="ProtNLM"/>
    </source>
</evidence>
<proteinExistence type="predicted"/>
<name>A0A2N0NHT4_9GLOM</name>
<dbReference type="VEuPathDB" id="FungiDB:RhiirFUN_015151"/>
<sequence length="92" mass="10984">MKRCWDDDSKKRPKASELRNLFLEWKKHYHSNNSEFLIAEKVRIKNPDLFDDVFGNQVYKKSKFNSYAGFENASPSNIFEEFEKIDFGKVEI</sequence>
<organism evidence="1 2">
    <name type="scientific">Rhizophagus irregularis</name>
    <dbReference type="NCBI Taxonomy" id="588596"/>
    <lineage>
        <taxon>Eukaryota</taxon>
        <taxon>Fungi</taxon>
        <taxon>Fungi incertae sedis</taxon>
        <taxon>Mucoromycota</taxon>
        <taxon>Glomeromycotina</taxon>
        <taxon>Glomeromycetes</taxon>
        <taxon>Glomerales</taxon>
        <taxon>Glomeraceae</taxon>
        <taxon>Rhizophagus</taxon>
    </lineage>
</organism>
<dbReference type="OrthoDB" id="10358861at2759"/>
<dbReference type="VEuPathDB" id="FungiDB:FUN_018724"/>
<evidence type="ECO:0000313" key="1">
    <source>
        <dbReference type="EMBL" id="PKB94108.1"/>
    </source>
</evidence>
<gene>
    <name evidence="1" type="ORF">RhiirA5_439533</name>
</gene>
<accession>A0A2N0NHT4</accession>
<reference evidence="1 2" key="2">
    <citation type="submission" date="2017-09" db="EMBL/GenBank/DDBJ databases">
        <title>Extensive intraspecific genome diversity in a model arbuscular mycorrhizal fungus.</title>
        <authorList>
            <person name="Chen E.C."/>
            <person name="Morin E."/>
            <person name="Beaudet D."/>
            <person name="Noel J."/>
            <person name="Ndikumana S."/>
            <person name="Charron P."/>
            <person name="St-Onge C."/>
            <person name="Giorgi J."/>
            <person name="Grigoriev I.V."/>
            <person name="Roux C."/>
            <person name="Martin F.M."/>
            <person name="Corradi N."/>
        </authorList>
    </citation>
    <scope>NUCLEOTIDE SEQUENCE [LARGE SCALE GENOMIC DNA]</scope>
    <source>
        <strain evidence="1 2">A5</strain>
    </source>
</reference>
<dbReference type="VEuPathDB" id="FungiDB:RhiirA1_461518"/>
<dbReference type="AlphaFoldDB" id="A0A2N0NHT4"/>
<reference evidence="1 2" key="1">
    <citation type="submission" date="2016-04" db="EMBL/GenBank/DDBJ databases">
        <title>Genome analyses suggest a sexual origin of heterokaryosis in a supposedly ancient asexual fungus.</title>
        <authorList>
            <person name="Ropars J."/>
            <person name="Sedzielewska K."/>
            <person name="Noel J."/>
            <person name="Charron P."/>
            <person name="Farinelli L."/>
            <person name="Marton T."/>
            <person name="Kruger M."/>
            <person name="Pelin A."/>
            <person name="Brachmann A."/>
            <person name="Corradi N."/>
        </authorList>
    </citation>
    <scope>NUCLEOTIDE SEQUENCE [LARGE SCALE GENOMIC DNA]</scope>
    <source>
        <strain evidence="1 2">A5</strain>
    </source>
</reference>
<dbReference type="EMBL" id="LLXJ01006630">
    <property type="protein sequence ID" value="PKB94108.1"/>
    <property type="molecule type" value="Genomic_DNA"/>
</dbReference>
<comment type="caution">
    <text evidence="1">The sequence shown here is derived from an EMBL/GenBank/DDBJ whole genome shotgun (WGS) entry which is preliminary data.</text>
</comment>
<evidence type="ECO:0000313" key="2">
    <source>
        <dbReference type="Proteomes" id="UP000232722"/>
    </source>
</evidence>
<protein>
    <recommendedName>
        <fullName evidence="3">Serine-threonine/tyrosine-protein kinase catalytic domain-containing protein</fullName>
    </recommendedName>
</protein>
<dbReference type="Proteomes" id="UP000232722">
    <property type="component" value="Unassembled WGS sequence"/>
</dbReference>